<proteinExistence type="predicted"/>
<evidence type="ECO:0000313" key="3">
    <source>
        <dbReference type="EMBL" id="UJG40970.1"/>
    </source>
</evidence>
<gene>
    <name evidence="3" type="ORF">K9W45_00580</name>
</gene>
<dbReference type="EMBL" id="CP084166">
    <property type="protein sequence ID" value="UJG40970.1"/>
    <property type="molecule type" value="Genomic_DNA"/>
</dbReference>
<protein>
    <submittedName>
        <fullName evidence="3">Uncharacterized protein</fullName>
    </submittedName>
</protein>
<keyword evidence="2" id="KW-0342">GTP-binding</keyword>
<evidence type="ECO:0000256" key="1">
    <source>
        <dbReference type="ARBA" id="ARBA00022741"/>
    </source>
</evidence>
<dbReference type="AlphaFoldDB" id="A0A9Y1BLK6"/>
<dbReference type="GO" id="GO:0005525">
    <property type="term" value="F:GTP binding"/>
    <property type="evidence" value="ECO:0007669"/>
    <property type="project" value="UniProtKB-KW"/>
</dbReference>
<organism evidence="3">
    <name type="scientific">Candidatus Heimdallarchaeum aukensis</name>
    <dbReference type="NCBI Taxonomy" id="2876573"/>
    <lineage>
        <taxon>Archaea</taxon>
        <taxon>Promethearchaeati</taxon>
        <taxon>Candidatus Heimdallarchaeota</taxon>
        <taxon>Candidatus Heimdallarchaeia (ex Rinke et al. 2021) (nom. nud.)</taxon>
        <taxon>Candidatus Heimdallarchaeales</taxon>
        <taxon>Candidatus Heimdallarchaeaceae</taxon>
        <taxon>Candidatus Heimdallarchaeum</taxon>
    </lineage>
</organism>
<sequence>MKEDTIATQLLRQIVQNNEFHNKLSFYLQNQISIKSLLLQLLEKIPEEFILGISIFDGFGKIIESTGSILGQYSTKITFGQKNQFKVQYSISRKENKQLNILLIGFSKCGKSSIIHRLNYNAFLGTKLHNIGISTSQFYFLGKKLKITEIGGNMDLISYYLNEKVENNFDAIFFVLDYGFIYKESLYERIFAILKKIEDENKLRMSFILTKSDIKNTTKNFERISKKLEEISFLQKNLIVYSSLTNNNFNSIIEYIKKL</sequence>
<dbReference type="Gene3D" id="3.40.50.300">
    <property type="entry name" value="P-loop containing nucleotide triphosphate hydrolases"/>
    <property type="match status" value="1"/>
</dbReference>
<dbReference type="InterPro" id="IPR006689">
    <property type="entry name" value="Small_GTPase_ARF/SAR"/>
</dbReference>
<dbReference type="Pfam" id="PF00025">
    <property type="entry name" value="Arf"/>
    <property type="match status" value="1"/>
</dbReference>
<accession>A0A9Y1BLK6</accession>
<dbReference type="GO" id="GO:0003924">
    <property type="term" value="F:GTPase activity"/>
    <property type="evidence" value="ECO:0007669"/>
    <property type="project" value="InterPro"/>
</dbReference>
<name>A0A9Y1BLK6_9ARCH</name>
<keyword evidence="1" id="KW-0547">Nucleotide-binding</keyword>
<evidence type="ECO:0000256" key="2">
    <source>
        <dbReference type="ARBA" id="ARBA00023134"/>
    </source>
</evidence>
<dbReference type="SUPFAM" id="SSF52540">
    <property type="entry name" value="P-loop containing nucleoside triphosphate hydrolases"/>
    <property type="match status" value="1"/>
</dbReference>
<dbReference type="Proteomes" id="UP001201020">
    <property type="component" value="Chromosome"/>
</dbReference>
<dbReference type="InterPro" id="IPR027417">
    <property type="entry name" value="P-loop_NTPase"/>
</dbReference>
<reference evidence="3" key="1">
    <citation type="journal article" date="2022" name="Nat. Microbiol.">
        <title>Unique mobile elements and scalable gene flow at the prokaryote-eukaryote boundary revealed by circularized Asgard archaea genomes.</title>
        <authorList>
            <person name="Wu F."/>
            <person name="Speth D.R."/>
            <person name="Philosof A."/>
            <person name="Cremiere A."/>
            <person name="Narayanan A."/>
            <person name="Barco R.A."/>
            <person name="Connon S.A."/>
            <person name="Amend J.P."/>
            <person name="Antoshechkin I.A."/>
            <person name="Orphan V.J."/>
        </authorList>
    </citation>
    <scope>NUCLEOTIDE SEQUENCE</scope>
    <source>
        <strain evidence="3">PM71</strain>
    </source>
</reference>